<name>L1LA17_THEEQ</name>
<evidence type="ECO:0000313" key="2">
    <source>
        <dbReference type="EMBL" id="EKX72267.1"/>
    </source>
</evidence>
<dbReference type="GeneID" id="15805002"/>
<sequence>MTPFVVQSTLPLLNDPHHSVRLAVLENLEPPEDQSAYQTIILRCSDESKDVRIGAYRKLARWYIHIPLELKLQILSYGLNEEDKQIVYEFYKLVSEWVRISGSLFAFIDGFIDKVTNMSLLENVIKVYMERSSFLEEFKAFGDVVNSSENLQIPGVSTTHCNIYSLLNRIKSATPSELLVLSVFFQNFADATHKQAIEVLDVFSYLNALVSTRSKINDMLKSPTNFESLSQETYSSQNMPLSQEVYYSPRTDEYFESPPLSQDVVQSPAVDGIARYDELQMEGLREIYTNDYLLCNTLRSLLIIATSSQLDKYTSACELVCNKILLNAPVRSLTGYLLSDMVVSTSLGDNSFLVAQFYGYLKNSYVFHALSLLRRITAISGIGLSIIDDGLGGEIPRTSSMLNKFETSVTHKILSVISDIKDPFQTSGIENVRIGRNELERISKAKIRRFNVSKYSIEHLNIFVKSLEEQIGSNKAAISELETLLKVPGESERESALMSELDRLFKLLEKQELFISILHSELKERWSRILIIVESFLALTRSKCANDPGLQEFPQMILLPQLSFFSSTVIEWKKQDLCDEYCDVLSSKCLGGWSLLNQGHPELLRQIKAFYTAFKESHDVLMVYMNKFTELSKMVQKKGVDNKDGDEELLVIRQRIELQTLRCEMYLATIVDLLITNVELRKDCVDIVSGFWNIVSGKVASTKYIQSVTTRLSCKLVLTDFFEPATGVVGNEPVEDLESVERLRGLLEIAFILPTSPRTLLSSYKFTNTTTHTSFSPEDKHIIVNMACLYPTLSYRHLKAYHRAFEHIFLRSLHGLLETNLPLVGFSSLVVFTMQMFLKAPLHFITRKYANYIKWLLLVTIDEGNVMEKLKVTSLLHNIICMYTREDISETNQSFPQHLQDVKTLSSICSHENAREALFDLRDIRILIIYIIKDANIIKTRANIQVLKDSLNLVNEEIDRIVKEHEDVSAIVEVEAGNYRFKTPDDAAFTALVEAYDAYVSSVGERECVSLIVPTGGVMMRRRNRTRRTYESSSESISSDYTISSETECMDEEGEDDGEGDDEVETDVSE</sequence>
<dbReference type="VEuPathDB" id="PiroplasmaDB:BEWA_047320"/>
<evidence type="ECO:0000256" key="1">
    <source>
        <dbReference type="SAM" id="MobiDB-lite"/>
    </source>
</evidence>
<organism evidence="2 3">
    <name type="scientific">Theileria equi strain WA</name>
    <dbReference type="NCBI Taxonomy" id="1537102"/>
    <lineage>
        <taxon>Eukaryota</taxon>
        <taxon>Sar</taxon>
        <taxon>Alveolata</taxon>
        <taxon>Apicomplexa</taxon>
        <taxon>Aconoidasida</taxon>
        <taxon>Piroplasmida</taxon>
        <taxon>Theileriidae</taxon>
        <taxon>Theileria</taxon>
    </lineage>
</organism>
<accession>L1LA17</accession>
<reference evidence="2 3" key="1">
    <citation type="journal article" date="2012" name="BMC Genomics">
        <title>Comparative genomic analysis and phylogenetic position of Theileria equi.</title>
        <authorList>
            <person name="Kappmeyer L.S."/>
            <person name="Thiagarajan M."/>
            <person name="Herndon D.R."/>
            <person name="Ramsay J.D."/>
            <person name="Caler E."/>
            <person name="Djikeng A."/>
            <person name="Gillespie J.J."/>
            <person name="Lau A.O."/>
            <person name="Roalson E.H."/>
            <person name="Silva J.C."/>
            <person name="Silva M.G."/>
            <person name="Suarez C.E."/>
            <person name="Ueti M.W."/>
            <person name="Nene V.M."/>
            <person name="Mealey R.H."/>
            <person name="Knowles D.P."/>
            <person name="Brayton K.A."/>
        </authorList>
    </citation>
    <scope>NUCLEOTIDE SEQUENCE [LARGE SCALE GENOMIC DNA]</scope>
    <source>
        <strain evidence="2 3">WA</strain>
    </source>
</reference>
<dbReference type="STRING" id="1537102.L1LA17"/>
<feature type="compositionally biased region" description="Acidic residues" evidence="1">
    <location>
        <begin position="1048"/>
        <end position="1070"/>
    </location>
</feature>
<feature type="region of interest" description="Disordered" evidence="1">
    <location>
        <begin position="1025"/>
        <end position="1070"/>
    </location>
</feature>
<proteinExistence type="predicted"/>
<protein>
    <submittedName>
        <fullName evidence="2">Uncharacterized protein</fullName>
    </submittedName>
</protein>
<gene>
    <name evidence="2" type="ORF">BEWA_047320</name>
</gene>
<comment type="caution">
    <text evidence="2">The sequence shown here is derived from an EMBL/GenBank/DDBJ whole genome shotgun (WGS) entry which is preliminary data.</text>
</comment>
<keyword evidence="3" id="KW-1185">Reference proteome</keyword>
<dbReference type="AlphaFoldDB" id="L1LA17"/>
<dbReference type="RefSeq" id="XP_004831719.1">
    <property type="nucleotide sequence ID" value="XM_004831662.1"/>
</dbReference>
<dbReference type="EMBL" id="ACOU01000007">
    <property type="protein sequence ID" value="EKX72267.1"/>
    <property type="molecule type" value="Genomic_DNA"/>
</dbReference>
<evidence type="ECO:0000313" key="3">
    <source>
        <dbReference type="Proteomes" id="UP000031512"/>
    </source>
</evidence>
<dbReference type="eggNOG" id="ENOG502SQG9">
    <property type="taxonomic scope" value="Eukaryota"/>
</dbReference>
<dbReference type="KEGG" id="beq:BEWA_047320"/>
<feature type="compositionally biased region" description="Low complexity" evidence="1">
    <location>
        <begin position="1031"/>
        <end position="1047"/>
    </location>
</feature>
<dbReference type="OrthoDB" id="27187at2759"/>
<dbReference type="Proteomes" id="UP000031512">
    <property type="component" value="Unassembled WGS sequence"/>
</dbReference>